<reference evidence="5" key="1">
    <citation type="journal article" date="2019" name="Int. J. Syst. Evol. Microbiol.">
        <title>The Global Catalogue of Microorganisms (GCM) 10K type strain sequencing project: providing services to taxonomists for standard genome sequencing and annotation.</title>
        <authorList>
            <consortium name="The Broad Institute Genomics Platform"/>
            <consortium name="The Broad Institute Genome Sequencing Center for Infectious Disease"/>
            <person name="Wu L."/>
            <person name="Ma J."/>
        </authorList>
    </citation>
    <scope>NUCLEOTIDE SEQUENCE [LARGE SCALE GENOMIC DNA]</scope>
    <source>
        <strain evidence="5">NBRC 102146</strain>
    </source>
</reference>
<dbReference type="Proteomes" id="UP001156703">
    <property type="component" value="Unassembled WGS sequence"/>
</dbReference>
<evidence type="ECO:0000256" key="2">
    <source>
        <dbReference type="SAM" id="Phobius"/>
    </source>
</evidence>
<feature type="compositionally biased region" description="Low complexity" evidence="1">
    <location>
        <begin position="95"/>
        <end position="105"/>
    </location>
</feature>
<evidence type="ECO:0000313" key="5">
    <source>
        <dbReference type="Proteomes" id="UP001156703"/>
    </source>
</evidence>
<feature type="compositionally biased region" description="Low complexity" evidence="1">
    <location>
        <begin position="113"/>
        <end position="129"/>
    </location>
</feature>
<dbReference type="EMBL" id="BSOO01000009">
    <property type="protein sequence ID" value="GLR47524.1"/>
    <property type="molecule type" value="Genomic_DNA"/>
</dbReference>
<evidence type="ECO:0000313" key="4">
    <source>
        <dbReference type="EMBL" id="GLR47524.1"/>
    </source>
</evidence>
<dbReference type="Pfam" id="PF05036">
    <property type="entry name" value="SPOR"/>
    <property type="match status" value="1"/>
</dbReference>
<evidence type="ECO:0000256" key="1">
    <source>
        <dbReference type="SAM" id="MobiDB-lite"/>
    </source>
</evidence>
<organism evidence="4 5">
    <name type="scientific">Sphingomonas astaxanthinifaciens DSM 22298</name>
    <dbReference type="NCBI Taxonomy" id="1123267"/>
    <lineage>
        <taxon>Bacteria</taxon>
        <taxon>Pseudomonadati</taxon>
        <taxon>Pseudomonadota</taxon>
        <taxon>Alphaproteobacteria</taxon>
        <taxon>Sphingomonadales</taxon>
        <taxon>Sphingomonadaceae</taxon>
        <taxon>Sphingomonas</taxon>
    </lineage>
</organism>
<feature type="transmembrane region" description="Helical" evidence="2">
    <location>
        <begin position="41"/>
        <end position="60"/>
    </location>
</feature>
<feature type="domain" description="SPOR" evidence="3">
    <location>
        <begin position="170"/>
        <end position="257"/>
    </location>
</feature>
<name>A0ABQ5Z699_9SPHN</name>
<dbReference type="RefSeq" id="WP_029941242.1">
    <property type="nucleotide sequence ID" value="NZ_BSOO01000009.1"/>
</dbReference>
<dbReference type="Gene3D" id="3.30.70.1070">
    <property type="entry name" value="Sporulation related repeat"/>
    <property type="match status" value="1"/>
</dbReference>
<comment type="caution">
    <text evidence="4">The sequence shown here is derived from an EMBL/GenBank/DDBJ whole genome shotgun (WGS) entry which is preliminary data.</text>
</comment>
<dbReference type="PROSITE" id="PS51724">
    <property type="entry name" value="SPOR"/>
    <property type="match status" value="1"/>
</dbReference>
<dbReference type="InterPro" id="IPR007730">
    <property type="entry name" value="SPOR-like_dom"/>
</dbReference>
<feature type="region of interest" description="Disordered" evidence="1">
    <location>
        <begin position="80"/>
        <end position="170"/>
    </location>
</feature>
<keyword evidence="2" id="KW-1133">Transmembrane helix</keyword>
<keyword evidence="2" id="KW-0812">Transmembrane</keyword>
<sequence>MRSTSERLPWLEDEPAIAGPNRAARPVSTPKVRGGRFLWPWYLLFALLIGLVGFGAWWLGTHQREAAPPELPAEEAVPIPVNSSPEAASNGAASAGDPALPAPLTTAPPAPSPSGRARPVPRSSARPVATGPRAGTEPAEEGSARPTFPADDPTIAPPPTGPSPVVVYHPNPNRGRVVQLGAFPTRAQAEESWRKITRRYPYLATKPKMVNTVDVRGLGGGRPTRMYRLQLGTSSQAQSAVICQQLERAGQSCVVVY</sequence>
<evidence type="ECO:0000259" key="3">
    <source>
        <dbReference type="PROSITE" id="PS51724"/>
    </source>
</evidence>
<dbReference type="InterPro" id="IPR036680">
    <property type="entry name" value="SPOR-like_sf"/>
</dbReference>
<keyword evidence="2" id="KW-0472">Membrane</keyword>
<gene>
    <name evidence="4" type="ORF">GCM10007925_12360</name>
</gene>
<keyword evidence="5" id="KW-1185">Reference proteome</keyword>
<proteinExistence type="predicted"/>
<protein>
    <recommendedName>
        <fullName evidence="3">SPOR domain-containing protein</fullName>
    </recommendedName>
</protein>
<accession>A0ABQ5Z699</accession>